<dbReference type="EMBL" id="JAENJO010000003">
    <property type="protein sequence ID" value="KAG8203632.1"/>
    <property type="molecule type" value="Genomic_DNA"/>
</dbReference>
<organism evidence="1 2">
    <name type="scientific">Candida africana</name>
    <dbReference type="NCBI Taxonomy" id="241526"/>
    <lineage>
        <taxon>Eukaryota</taxon>
        <taxon>Fungi</taxon>
        <taxon>Dikarya</taxon>
        <taxon>Ascomycota</taxon>
        <taxon>Saccharomycotina</taxon>
        <taxon>Pichiomycetes</taxon>
        <taxon>Debaryomycetaceae</taxon>
        <taxon>Candida/Lodderomyces clade</taxon>
        <taxon>Candida</taxon>
    </lineage>
</organism>
<keyword evidence="2" id="KW-1185">Reference proteome</keyword>
<comment type="caution">
    <text evidence="1">The sequence shown here is derived from an EMBL/GenBank/DDBJ whole genome shotgun (WGS) entry which is preliminary data.</text>
</comment>
<protein>
    <submittedName>
        <fullName evidence="1">SUS1</fullName>
    </submittedName>
</protein>
<feature type="non-terminal residue" evidence="1">
    <location>
        <position position="1"/>
    </location>
</feature>
<gene>
    <name evidence="1" type="primary">SUS1</name>
    <name evidence="1" type="ORF">GWM34_01776</name>
</gene>
<sequence>MSTNNNTQQQDELDQIKSKIQDNLISSGNYDIINKQLKLQLYESGWYDKVSQIASRELMDHQQEVNSSNSNSSNSNKKNELTFDQLFAFVKPKAEELVPNEVKQDILNRITKYLDDIIQ</sequence>
<reference evidence="1" key="1">
    <citation type="submission" date="2020-12" db="EMBL/GenBank/DDBJ databases">
        <title>Draft Genome of Candida africana.</title>
        <authorList>
            <person name="Ayanbimpe G.M."/>
            <person name="Enweani I.B."/>
            <person name="Aguiyi J.C."/>
            <person name="Nnadi U.P."/>
            <person name="Izam Y."/>
            <person name="Ubani A."/>
            <person name="Ngene A.C."/>
        </authorList>
    </citation>
    <scope>NUCLEOTIDE SEQUENCE</scope>
    <source>
        <strain evidence="1">CEC4854</strain>
    </source>
</reference>
<dbReference type="Proteomes" id="UP000742417">
    <property type="component" value="Unassembled WGS sequence"/>
</dbReference>
<name>A0ACB7FQM0_9ASCO</name>
<evidence type="ECO:0000313" key="2">
    <source>
        <dbReference type="Proteomes" id="UP000742417"/>
    </source>
</evidence>
<evidence type="ECO:0000313" key="1">
    <source>
        <dbReference type="EMBL" id="KAG8203632.1"/>
    </source>
</evidence>
<proteinExistence type="predicted"/>
<accession>A0ACB7FQM0</accession>